<protein>
    <submittedName>
        <fullName evidence="1">Uncharacterized protein</fullName>
    </submittedName>
</protein>
<dbReference type="AlphaFoldDB" id="A0A558CSK6"/>
<reference evidence="1 2" key="1">
    <citation type="submission" date="2019-07" db="EMBL/GenBank/DDBJ databases">
        <title>The pathways for chlorine oxyanion respiration interact through the shared metabolite chlorate.</title>
        <authorList>
            <person name="Barnum T.P."/>
            <person name="Cheng Y."/>
            <person name="Hill K.A."/>
            <person name="Lucas L.N."/>
            <person name="Carlson H.K."/>
            <person name="Coates J.D."/>
        </authorList>
    </citation>
    <scope>NUCLEOTIDE SEQUENCE [LARGE SCALE GENOMIC DNA]</scope>
    <source>
        <strain evidence="1">BK-3</strain>
    </source>
</reference>
<dbReference type="Proteomes" id="UP000317355">
    <property type="component" value="Unassembled WGS sequence"/>
</dbReference>
<evidence type="ECO:0000313" key="2">
    <source>
        <dbReference type="Proteomes" id="UP000317355"/>
    </source>
</evidence>
<accession>A0A558CSK6</accession>
<evidence type="ECO:0000313" key="1">
    <source>
        <dbReference type="EMBL" id="TVT51755.1"/>
    </source>
</evidence>
<sequence length="63" mass="6930">MIKKKYTENNILPLYEVKELTMEEALLALAAEKELLLQKAHNAGYGYMGNTCIAAGNRDSVAA</sequence>
<gene>
    <name evidence="1" type="ORF">FHK82_15060</name>
</gene>
<dbReference type="EMBL" id="VMRY01000084">
    <property type="protein sequence ID" value="TVT51755.1"/>
    <property type="molecule type" value="Genomic_DNA"/>
</dbReference>
<comment type="caution">
    <text evidence="1">The sequence shown here is derived from an EMBL/GenBank/DDBJ whole genome shotgun (WGS) entry which is preliminary data.</text>
</comment>
<name>A0A558CSK6_9GAMM</name>
<organism evidence="1 2">
    <name type="scientific">Sedimenticola thiotaurini</name>
    <dbReference type="NCBI Taxonomy" id="1543721"/>
    <lineage>
        <taxon>Bacteria</taxon>
        <taxon>Pseudomonadati</taxon>
        <taxon>Pseudomonadota</taxon>
        <taxon>Gammaproteobacteria</taxon>
        <taxon>Chromatiales</taxon>
        <taxon>Sedimenticolaceae</taxon>
        <taxon>Sedimenticola</taxon>
    </lineage>
</organism>
<proteinExistence type="predicted"/>